<name>A0A644VG11_9ZZZZ</name>
<dbReference type="Pfam" id="PF13715">
    <property type="entry name" value="CarbopepD_reg_2"/>
    <property type="match status" value="1"/>
</dbReference>
<dbReference type="InterPro" id="IPR023996">
    <property type="entry name" value="TonB-dep_OMP_SusC/RagA"/>
</dbReference>
<dbReference type="NCBIfam" id="TIGR04057">
    <property type="entry name" value="SusC_RagA_signa"/>
    <property type="match status" value="1"/>
</dbReference>
<dbReference type="InterPro" id="IPR008969">
    <property type="entry name" value="CarboxyPept-like_regulatory"/>
</dbReference>
<dbReference type="FunFam" id="2.170.130.10:FF:000003">
    <property type="entry name" value="SusC/RagA family TonB-linked outer membrane protein"/>
    <property type="match status" value="1"/>
</dbReference>
<proteinExistence type="predicted"/>
<reference evidence="2" key="1">
    <citation type="submission" date="2019-08" db="EMBL/GenBank/DDBJ databases">
        <authorList>
            <person name="Kucharzyk K."/>
            <person name="Murdoch R.W."/>
            <person name="Higgins S."/>
            <person name="Loffler F."/>
        </authorList>
    </citation>
    <scope>NUCLEOTIDE SEQUENCE</scope>
</reference>
<dbReference type="SUPFAM" id="SSF49464">
    <property type="entry name" value="Carboxypeptidase regulatory domain-like"/>
    <property type="match status" value="1"/>
</dbReference>
<dbReference type="PROSITE" id="PS52016">
    <property type="entry name" value="TONB_DEPENDENT_REC_3"/>
    <property type="match status" value="1"/>
</dbReference>
<dbReference type="NCBIfam" id="TIGR04056">
    <property type="entry name" value="OMP_RagA_SusC"/>
    <property type="match status" value="1"/>
</dbReference>
<dbReference type="SUPFAM" id="SSF56935">
    <property type="entry name" value="Porins"/>
    <property type="match status" value="1"/>
</dbReference>
<dbReference type="AlphaFoldDB" id="A0A644VG11"/>
<protein>
    <submittedName>
        <fullName evidence="2">TonB-dependent receptor SusC</fullName>
    </submittedName>
</protein>
<dbReference type="Gene3D" id="2.60.40.1120">
    <property type="entry name" value="Carboxypeptidase-like, regulatory domain"/>
    <property type="match status" value="1"/>
</dbReference>
<comment type="caution">
    <text evidence="2">The sequence shown here is derived from an EMBL/GenBank/DDBJ whole genome shotgun (WGS) entry which is preliminary data.</text>
</comment>
<dbReference type="Pfam" id="PF07715">
    <property type="entry name" value="Plug"/>
    <property type="match status" value="1"/>
</dbReference>
<evidence type="ECO:0000313" key="2">
    <source>
        <dbReference type="EMBL" id="MPL90266.1"/>
    </source>
</evidence>
<sequence length="1030" mass="114100">MTYVIKDKEIILKPVPVTQNVQQKQITVTGVVVDAETKEAIIGANVYVKGTNVGVATDIDGNYSLTVTGTNPVIVASYLGYKTKEITYDNKRIINFELAPDSEVLEEVVVTAFGSGQKKASLVGSIQTVKPSELKVPSANLSTSFAGRLAGVVAVQRSGEPGADGANFWIRGISTISGATSPLIILDGVQVSSGDLNALDPEVIEGFSILKDATATALYGSRGANGVMVVTTKSGANLDKPIINFRMEASIAQPTKIPEFADGVTYMRLYNEAIGNLATGQAPYSQDKIDGTLNGLNKYVYPNVNWYDEIFKNTSVNENFNFNIRGGGSKVDYFTSISVNHETGMLKNRSKEFFSFDNNINLMRYAFQNNINAKLSKTSKLSLRLNAQMVDKRGPNFDDINSIFAGTISANPVDFPIFFEPDGITEHVKWGAYGGAANAFNPMASLVSGYRDTFQSTVIANLDYEQKLDFLTEGLTFKAMVSFKNWSNSNTYRIAPYNSYNLSSYEKKEDGTYDYSLIQNGSDQTVTLATTGGTSGDRRIYLQGMMEYNRTFGNHDVNGMFVYNQEETAVNNPTNLYTSLPNRKQGIAARLSYAYANKYMIEANFGYNGSENFAKGHRYGFFPSIALGYNISQEDYFSSLTDVISNLKIRGSYGLVGNDQIGSDRFVYLSDISLNGAGYTTGINQSYTQSGPTYNRYANNNLTWEVGKKLNMGMDLQLFNSLNINLDGFQEIRSDIFQQRGTIPNYLGTASTKVYGNLAKVKNWGFDASADYGRQINKDWTVTFKGTFTFARNKILEYDEPSFMLYDNMSHVGQSLNKYLVYVSDGLFIDQDHINNSPTQLISGNVGAGDIKYVDQPNYLGEYDGQIDGNDKRWVGNPTVPEIVYGFGPSIKWKSFDFSLFFQGVTNTSLMVSGIHPFGTQNNRNVLKFIADNHWSPTNQNINATYPRLTKLDHANNTVESTYWMRDGSFLKLKNAEVGYTYKGMRLYVTGSNLLTFSDFDLWDPEQGSGSGLKYPTQRVINIGFQMTIK</sequence>
<dbReference type="EMBL" id="VSSQ01000299">
    <property type="protein sequence ID" value="MPL90266.1"/>
    <property type="molecule type" value="Genomic_DNA"/>
</dbReference>
<gene>
    <name evidence="2" type="primary">susC_51</name>
    <name evidence="2" type="ORF">SDC9_36313</name>
</gene>
<evidence type="ECO:0000259" key="1">
    <source>
        <dbReference type="Pfam" id="PF07715"/>
    </source>
</evidence>
<organism evidence="2">
    <name type="scientific">bioreactor metagenome</name>
    <dbReference type="NCBI Taxonomy" id="1076179"/>
    <lineage>
        <taxon>unclassified sequences</taxon>
        <taxon>metagenomes</taxon>
        <taxon>ecological metagenomes</taxon>
    </lineage>
</organism>
<accession>A0A644VG11</accession>
<dbReference type="InterPro" id="IPR012910">
    <property type="entry name" value="Plug_dom"/>
</dbReference>
<keyword evidence="2" id="KW-0675">Receptor</keyword>
<dbReference type="Gene3D" id="2.170.130.10">
    <property type="entry name" value="TonB-dependent receptor, plug domain"/>
    <property type="match status" value="1"/>
</dbReference>
<feature type="domain" description="TonB-dependent receptor plug" evidence="1">
    <location>
        <begin position="119"/>
        <end position="227"/>
    </location>
</feature>
<dbReference type="InterPro" id="IPR037066">
    <property type="entry name" value="Plug_dom_sf"/>
</dbReference>
<dbReference type="InterPro" id="IPR039426">
    <property type="entry name" value="TonB-dep_rcpt-like"/>
</dbReference>
<dbReference type="InterPro" id="IPR023997">
    <property type="entry name" value="TonB-dep_OMP_SusC/RagA_CS"/>
</dbReference>